<name>A0ABY7SSB6_9RHOB</name>
<accession>A0ABY7SSB6</accession>
<feature type="compositionally biased region" description="Low complexity" evidence="1">
    <location>
        <begin position="37"/>
        <end position="105"/>
    </location>
</feature>
<feature type="compositionally biased region" description="Polar residues" evidence="1">
    <location>
        <begin position="26"/>
        <end position="36"/>
    </location>
</feature>
<sequence>MPIKPSQALLAALALVAAPAFAQDTTGTATADESGTASQDAAPSEPAAAEDASDAAPAATPAEPADADAPAATAETQAEPATDAAPADAAPATGQPAQDQAAAEPQVGSYYVKSTHNDWSLRCINADQNKDPCELYQLMKDAEGNSVAEMTLIPLTNGEVAAGATLVAPLETDLIRGLGFAVDSGQAREYPFSFCAPVGCVSRMGFTAAELNQLKRGGKATVTLMPFGGDPKNPVELNLSLAGFTAAFEELSEYTTQPAPQASAPEEPAADAPAADAPAAGAPAEDAAPASE</sequence>
<keyword evidence="2" id="KW-0732">Signal</keyword>
<dbReference type="Gene3D" id="2.60.40.1880">
    <property type="entry name" value="Invasion associated locus B (IalB) protein"/>
    <property type="match status" value="1"/>
</dbReference>
<dbReference type="InterPro" id="IPR010642">
    <property type="entry name" value="Invasion_prot_B"/>
</dbReference>
<feature type="chain" id="PRO_5045544114" evidence="2">
    <location>
        <begin position="23"/>
        <end position="292"/>
    </location>
</feature>
<dbReference type="EMBL" id="CP067134">
    <property type="protein sequence ID" value="WCR09327.1"/>
    <property type="molecule type" value="Genomic_DNA"/>
</dbReference>
<dbReference type="Pfam" id="PF06776">
    <property type="entry name" value="IalB"/>
    <property type="match status" value="1"/>
</dbReference>
<evidence type="ECO:0000313" key="4">
    <source>
        <dbReference type="Proteomes" id="UP001218412"/>
    </source>
</evidence>
<dbReference type="RefSeq" id="WP_272857438.1">
    <property type="nucleotide sequence ID" value="NZ_CP067134.1"/>
</dbReference>
<evidence type="ECO:0000256" key="2">
    <source>
        <dbReference type="SAM" id="SignalP"/>
    </source>
</evidence>
<organism evidence="3 4">
    <name type="scientific">Paracoccus stylophorae</name>
    <dbReference type="NCBI Taxonomy" id="659350"/>
    <lineage>
        <taxon>Bacteria</taxon>
        <taxon>Pseudomonadati</taxon>
        <taxon>Pseudomonadota</taxon>
        <taxon>Alphaproteobacteria</taxon>
        <taxon>Rhodobacterales</taxon>
        <taxon>Paracoccaceae</taxon>
        <taxon>Paracoccus</taxon>
    </lineage>
</organism>
<dbReference type="Proteomes" id="UP001218412">
    <property type="component" value="Chromosome"/>
</dbReference>
<protein>
    <submittedName>
        <fullName evidence="3">Invasion associated locus B family protein</fullName>
    </submittedName>
</protein>
<feature type="compositionally biased region" description="Low complexity" evidence="1">
    <location>
        <begin position="258"/>
        <end position="292"/>
    </location>
</feature>
<feature type="signal peptide" evidence="2">
    <location>
        <begin position="1"/>
        <end position="22"/>
    </location>
</feature>
<evidence type="ECO:0000256" key="1">
    <source>
        <dbReference type="SAM" id="MobiDB-lite"/>
    </source>
</evidence>
<evidence type="ECO:0000313" key="3">
    <source>
        <dbReference type="EMBL" id="WCR09327.1"/>
    </source>
</evidence>
<reference evidence="3 4" key="1">
    <citation type="submission" date="2021-01" db="EMBL/GenBank/DDBJ databases">
        <title>Biogeographic distribution of Paracoccus.</title>
        <authorList>
            <person name="Hollensteiner J."/>
            <person name="Leineberger J."/>
            <person name="Brinkhoff T."/>
            <person name="Daniel R."/>
        </authorList>
    </citation>
    <scope>NUCLEOTIDE SEQUENCE [LARGE SCALE GENOMIC DNA]</scope>
    <source>
        <strain evidence="3 4">LMG25392</strain>
    </source>
</reference>
<feature type="region of interest" description="Disordered" evidence="1">
    <location>
        <begin position="26"/>
        <end position="105"/>
    </location>
</feature>
<keyword evidence="4" id="KW-1185">Reference proteome</keyword>
<proteinExistence type="predicted"/>
<dbReference type="InterPro" id="IPR038696">
    <property type="entry name" value="IalB_sf"/>
</dbReference>
<gene>
    <name evidence="3" type="ORF">JHW45_09300</name>
</gene>
<feature type="region of interest" description="Disordered" evidence="1">
    <location>
        <begin position="252"/>
        <end position="292"/>
    </location>
</feature>